<dbReference type="AlphaFoldDB" id="A0A9D9NK57"/>
<accession>A0A9D9NK57</accession>
<dbReference type="PROSITE" id="PS01129">
    <property type="entry name" value="PSI_RLU"/>
    <property type="match status" value="1"/>
</dbReference>
<reference evidence="2" key="1">
    <citation type="submission" date="2020-10" db="EMBL/GenBank/DDBJ databases">
        <authorList>
            <person name="Gilroy R."/>
        </authorList>
    </citation>
    <scope>NUCLEOTIDE SEQUENCE</scope>
    <source>
        <strain evidence="2">6919</strain>
    </source>
</reference>
<evidence type="ECO:0000313" key="2">
    <source>
        <dbReference type="EMBL" id="MBO8476506.1"/>
    </source>
</evidence>
<dbReference type="GO" id="GO:0140098">
    <property type="term" value="F:catalytic activity, acting on RNA"/>
    <property type="evidence" value="ECO:0007669"/>
    <property type="project" value="UniProtKB-ARBA"/>
</dbReference>
<sequence length="536" mass="61206">MLHRFNHEISKQELPGQFTCPFFYVPHPLVVEAAGVVQEYLLSRPDWADEIGQGKMFGVLVVVDDNGAVGFLAAYSGNIANRNDYPFFVPPVYDLLCPDGFFRKGESEISAMNEKIRCLEQSDEYLDLQRMLVEARAEAVSAVDAFKLKMKDSKKRRDAMRASGIQTDAMIRESQFEKAELKRIKRHCGECCAEMEHRVREFTLRVDALKEERKRRSMALQRKLFDCFVVYNARGEKAALTDIFESARHELPPAGTGECCAPKLLQYAYLKGYKPLAMGEFWWGKSPVGQVRRHLQFYPACKSKCEPVLDFMLQGLDVESNPLKNAEYKRLEIIYEDEWLLVVDKPEGMLSVPGKIGVDSVDDVLRRRFPDIECMFVVHRLDMHTSGLLLVAKSKDVYKSLQRQFAERTVEKEYEAIVEGDAGFPEEGTVSLPMCLDPDNRPMQIVSREFGKEAVSDYRVVCRYPDGSARVRFFPHTGRTHQLRVHASHPFGLDAPIRGDMLYGKPSERLFLHACRLSFTHPVTGCRITFTSPVPF</sequence>
<dbReference type="PANTHER" id="PTHR21600">
    <property type="entry name" value="MITOCHONDRIAL RNA PSEUDOURIDINE SYNTHASE"/>
    <property type="match status" value="1"/>
</dbReference>
<dbReference type="Proteomes" id="UP000823598">
    <property type="component" value="Unassembled WGS sequence"/>
</dbReference>
<evidence type="ECO:0000259" key="1">
    <source>
        <dbReference type="Pfam" id="PF00849"/>
    </source>
</evidence>
<comment type="caution">
    <text evidence="2">The sequence shown here is derived from an EMBL/GenBank/DDBJ whole genome shotgun (WGS) entry which is preliminary data.</text>
</comment>
<dbReference type="Pfam" id="PF00849">
    <property type="entry name" value="PseudoU_synth_2"/>
    <property type="match status" value="1"/>
</dbReference>
<organism evidence="2 3">
    <name type="scientific">Candidatus Limisoma faecipullorum</name>
    <dbReference type="NCBI Taxonomy" id="2840854"/>
    <lineage>
        <taxon>Bacteria</taxon>
        <taxon>Pseudomonadati</taxon>
        <taxon>Bacteroidota</taxon>
        <taxon>Bacteroidia</taxon>
        <taxon>Bacteroidales</taxon>
        <taxon>Candidatus Limisoma</taxon>
    </lineage>
</organism>
<dbReference type="Gene3D" id="3.30.2350.10">
    <property type="entry name" value="Pseudouridine synthase"/>
    <property type="match status" value="1"/>
</dbReference>
<dbReference type="InterPro" id="IPR050188">
    <property type="entry name" value="RluA_PseudoU_synthase"/>
</dbReference>
<name>A0A9D9NK57_9BACT</name>
<dbReference type="SUPFAM" id="SSF55120">
    <property type="entry name" value="Pseudouridine synthase"/>
    <property type="match status" value="1"/>
</dbReference>
<dbReference type="GO" id="GO:0000455">
    <property type="term" value="P:enzyme-directed rRNA pseudouridine synthesis"/>
    <property type="evidence" value="ECO:0007669"/>
    <property type="project" value="TreeGrafter"/>
</dbReference>
<reference evidence="2" key="2">
    <citation type="journal article" date="2021" name="PeerJ">
        <title>Extensive microbial diversity within the chicken gut microbiome revealed by metagenomics and culture.</title>
        <authorList>
            <person name="Gilroy R."/>
            <person name="Ravi A."/>
            <person name="Getino M."/>
            <person name="Pursley I."/>
            <person name="Horton D.L."/>
            <person name="Alikhan N.F."/>
            <person name="Baker D."/>
            <person name="Gharbi K."/>
            <person name="Hall N."/>
            <person name="Watson M."/>
            <person name="Adriaenssens E.M."/>
            <person name="Foster-Nyarko E."/>
            <person name="Jarju S."/>
            <person name="Secka A."/>
            <person name="Antonio M."/>
            <person name="Oren A."/>
            <person name="Chaudhuri R.R."/>
            <person name="La Ragione R."/>
            <person name="Hildebrand F."/>
            <person name="Pallen M.J."/>
        </authorList>
    </citation>
    <scope>NUCLEOTIDE SEQUENCE</scope>
    <source>
        <strain evidence="2">6919</strain>
    </source>
</reference>
<dbReference type="GO" id="GO:0003723">
    <property type="term" value="F:RNA binding"/>
    <property type="evidence" value="ECO:0007669"/>
    <property type="project" value="InterPro"/>
</dbReference>
<proteinExistence type="predicted"/>
<feature type="domain" description="Pseudouridine synthase RsuA/RluA-like" evidence="1">
    <location>
        <begin position="340"/>
        <end position="489"/>
    </location>
</feature>
<dbReference type="CDD" id="cd02869">
    <property type="entry name" value="PseudoU_synth_RluA_like"/>
    <property type="match status" value="1"/>
</dbReference>
<dbReference type="EMBL" id="JADIMC010000065">
    <property type="protein sequence ID" value="MBO8476506.1"/>
    <property type="molecule type" value="Genomic_DNA"/>
</dbReference>
<gene>
    <name evidence="2" type="ORF">IAB88_05880</name>
</gene>
<dbReference type="GO" id="GO:0009982">
    <property type="term" value="F:pseudouridine synthase activity"/>
    <property type="evidence" value="ECO:0007669"/>
    <property type="project" value="InterPro"/>
</dbReference>
<dbReference type="InterPro" id="IPR006224">
    <property type="entry name" value="PsdUridine_synth_RluA-like_CS"/>
</dbReference>
<evidence type="ECO:0000313" key="3">
    <source>
        <dbReference type="Proteomes" id="UP000823598"/>
    </source>
</evidence>
<dbReference type="InterPro" id="IPR006145">
    <property type="entry name" value="PsdUridine_synth_RsuA/RluA"/>
</dbReference>
<protein>
    <submittedName>
        <fullName evidence="2">RluA family pseudouridine synthase</fullName>
    </submittedName>
</protein>
<dbReference type="InterPro" id="IPR020103">
    <property type="entry name" value="PsdUridine_synth_cat_dom_sf"/>
</dbReference>
<dbReference type="PANTHER" id="PTHR21600:SF89">
    <property type="entry name" value="RIBOSOMAL LARGE SUBUNIT PSEUDOURIDINE SYNTHASE A"/>
    <property type="match status" value="1"/>
</dbReference>